<proteinExistence type="predicted"/>
<dbReference type="EMBL" id="MEUM01000080">
    <property type="protein sequence ID" value="OGC42142.1"/>
    <property type="molecule type" value="Genomic_DNA"/>
</dbReference>
<dbReference type="Proteomes" id="UP000177025">
    <property type="component" value="Unassembled WGS sequence"/>
</dbReference>
<keyword evidence="1" id="KW-0812">Transmembrane</keyword>
<sequence>MKNERCSEAKKLRNCAKNPSPNFLASKFPSFNVSRPGIALLVALGTMIVIIIIGSLAIYMITRGLTVTGGQTRYETAYEAGVASLEIGMARAEYLNQNLDLIDTTEFIRVGAYKCTLHVERTSAVAVTMSGTAIKFARGISGPGSTPAFGSYRTYYISAQTIGNTGEQVMLEVLQRFTILAQD</sequence>
<evidence type="ECO:0008006" key="4">
    <source>
        <dbReference type="Google" id="ProtNLM"/>
    </source>
</evidence>
<comment type="caution">
    <text evidence="2">The sequence shown here is derived from an EMBL/GenBank/DDBJ whole genome shotgun (WGS) entry which is preliminary data.</text>
</comment>
<keyword evidence="1" id="KW-1133">Transmembrane helix</keyword>
<accession>A0A1F4UB51</accession>
<keyword evidence="1" id="KW-0472">Membrane</keyword>
<evidence type="ECO:0000313" key="2">
    <source>
        <dbReference type="EMBL" id="OGC42142.1"/>
    </source>
</evidence>
<protein>
    <recommendedName>
        <fullName evidence="4">Type 4 fimbrial biogenesis protein PilX N-terminal domain-containing protein</fullName>
    </recommendedName>
</protein>
<gene>
    <name evidence="2" type="ORF">A2Y85_00885</name>
</gene>
<evidence type="ECO:0000313" key="3">
    <source>
        <dbReference type="Proteomes" id="UP000177025"/>
    </source>
</evidence>
<organism evidence="2 3">
    <name type="scientific">candidate division WOR-3 bacterium RBG_13_43_14</name>
    <dbReference type="NCBI Taxonomy" id="1802590"/>
    <lineage>
        <taxon>Bacteria</taxon>
        <taxon>Bacteria division WOR-3</taxon>
    </lineage>
</organism>
<reference evidence="2 3" key="1">
    <citation type="journal article" date="2016" name="Nat. Commun.">
        <title>Thousands of microbial genomes shed light on interconnected biogeochemical processes in an aquifer system.</title>
        <authorList>
            <person name="Anantharaman K."/>
            <person name="Brown C.T."/>
            <person name="Hug L.A."/>
            <person name="Sharon I."/>
            <person name="Castelle C.J."/>
            <person name="Probst A.J."/>
            <person name="Thomas B.C."/>
            <person name="Singh A."/>
            <person name="Wilkins M.J."/>
            <person name="Karaoz U."/>
            <person name="Brodie E.L."/>
            <person name="Williams K.H."/>
            <person name="Hubbard S.S."/>
            <person name="Banfield J.F."/>
        </authorList>
    </citation>
    <scope>NUCLEOTIDE SEQUENCE [LARGE SCALE GENOMIC DNA]</scope>
</reference>
<evidence type="ECO:0000256" key="1">
    <source>
        <dbReference type="SAM" id="Phobius"/>
    </source>
</evidence>
<feature type="transmembrane region" description="Helical" evidence="1">
    <location>
        <begin position="38"/>
        <end position="61"/>
    </location>
</feature>
<name>A0A1F4UB51_UNCW3</name>
<dbReference type="AlphaFoldDB" id="A0A1F4UB51"/>